<comment type="caution">
    <text evidence="1">The sequence shown here is derived from an EMBL/GenBank/DDBJ whole genome shotgun (WGS) entry which is preliminary data.</text>
</comment>
<evidence type="ECO:0000313" key="2">
    <source>
        <dbReference type="Proteomes" id="UP001189303"/>
    </source>
</evidence>
<organism evidence="1 2">
    <name type="scientific">Ralstonia pickettii</name>
    <name type="common">Burkholderia pickettii</name>
    <dbReference type="NCBI Taxonomy" id="329"/>
    <lineage>
        <taxon>Bacteria</taxon>
        <taxon>Pseudomonadati</taxon>
        <taxon>Pseudomonadota</taxon>
        <taxon>Betaproteobacteria</taxon>
        <taxon>Burkholderiales</taxon>
        <taxon>Burkholderiaceae</taxon>
        <taxon>Ralstonia</taxon>
    </lineage>
</organism>
<name>A0ABN9IBE9_RALPI</name>
<accession>A0ABN9IBE9</accession>
<dbReference type="EMBL" id="CATWFT010000049">
    <property type="protein sequence ID" value="CAJ0733759.1"/>
    <property type="molecule type" value="Genomic_DNA"/>
</dbReference>
<sequence>MGHATDLSDATVEAGLVAGEVITYQLALPLPQERASVLAAAAGRKLVNHRAHLLELARRIGPQVGAVRLAIAGREHLHWRFVGVQNTVAQNLFLQGVHQRLQTHATDAHPRAQCRLRDGQTGARIDALLPIQGKVVAELGHQRMCQQSGRRDAFVDDVGWHRRLHQRLTLIAHPFAADVTLHGERARRVVQLLADVFANALERTPTGAGLCVRLVVDVGARQLRRQCLALGLALGFRFGRRQERFQFGLNRLEVCVNGFVQQTRLFRCQLLAALAELPALVDGQLVCELVDLGLPVPQLPVLLADLGHQLRSQCAQFVRAQGIEVGG</sequence>
<dbReference type="Proteomes" id="UP001189303">
    <property type="component" value="Unassembled WGS sequence"/>
</dbReference>
<proteinExistence type="predicted"/>
<gene>
    <name evidence="1" type="ORF">R38712_05326</name>
</gene>
<keyword evidence="2" id="KW-1185">Reference proteome</keyword>
<reference evidence="1 2" key="1">
    <citation type="submission" date="2023-07" db="EMBL/GenBank/DDBJ databases">
        <authorList>
            <person name="Peeters C."/>
        </authorList>
    </citation>
    <scope>NUCLEOTIDE SEQUENCE [LARGE SCALE GENOMIC DNA]</scope>
    <source>
        <strain evidence="1 2">R-38712</strain>
    </source>
</reference>
<evidence type="ECO:0000313" key="1">
    <source>
        <dbReference type="EMBL" id="CAJ0733759.1"/>
    </source>
</evidence>
<protein>
    <submittedName>
        <fullName evidence="1">Uncharacterized protein</fullName>
    </submittedName>
</protein>